<protein>
    <submittedName>
        <fullName evidence="10">ABC transporter permease</fullName>
    </submittedName>
</protein>
<feature type="transmembrane region" description="Helical" evidence="7">
    <location>
        <begin position="408"/>
        <end position="430"/>
    </location>
</feature>
<keyword evidence="4 7" id="KW-1133">Transmembrane helix</keyword>
<feature type="domain" description="MacB-like periplasmic core" evidence="9">
    <location>
        <begin position="17"/>
        <end position="236"/>
    </location>
</feature>
<comment type="caution">
    <text evidence="10">The sequence shown here is derived from an EMBL/GenBank/DDBJ whole genome shotgun (WGS) entry which is preliminary data.</text>
</comment>
<name>A0ABW2N931_9ACTN</name>
<evidence type="ECO:0000259" key="8">
    <source>
        <dbReference type="Pfam" id="PF02687"/>
    </source>
</evidence>
<feature type="transmembrane region" description="Helical" evidence="7">
    <location>
        <begin position="320"/>
        <end position="343"/>
    </location>
</feature>
<feature type="transmembrane region" description="Helical" evidence="7">
    <location>
        <begin position="493"/>
        <end position="513"/>
    </location>
</feature>
<organism evidence="10 11">
    <name type="scientific">Nocardioides astragali</name>
    <dbReference type="NCBI Taxonomy" id="1776736"/>
    <lineage>
        <taxon>Bacteria</taxon>
        <taxon>Bacillati</taxon>
        <taxon>Actinomycetota</taxon>
        <taxon>Actinomycetes</taxon>
        <taxon>Propionibacteriales</taxon>
        <taxon>Nocardioidaceae</taxon>
        <taxon>Nocardioides</taxon>
    </lineage>
</organism>
<evidence type="ECO:0000256" key="3">
    <source>
        <dbReference type="ARBA" id="ARBA00022692"/>
    </source>
</evidence>
<dbReference type="Pfam" id="PF12704">
    <property type="entry name" value="MacB_PCD"/>
    <property type="match status" value="2"/>
</dbReference>
<evidence type="ECO:0000256" key="7">
    <source>
        <dbReference type="SAM" id="Phobius"/>
    </source>
</evidence>
<evidence type="ECO:0000256" key="5">
    <source>
        <dbReference type="ARBA" id="ARBA00023136"/>
    </source>
</evidence>
<feature type="transmembrane region" description="Helical" evidence="7">
    <location>
        <begin position="715"/>
        <end position="743"/>
    </location>
</feature>
<evidence type="ECO:0000256" key="2">
    <source>
        <dbReference type="ARBA" id="ARBA00022475"/>
    </source>
</evidence>
<feature type="transmembrane region" description="Helical" evidence="7">
    <location>
        <begin position="436"/>
        <end position="461"/>
    </location>
</feature>
<keyword evidence="11" id="KW-1185">Reference proteome</keyword>
<evidence type="ECO:0000313" key="10">
    <source>
        <dbReference type="EMBL" id="MFC7362188.1"/>
    </source>
</evidence>
<evidence type="ECO:0000256" key="6">
    <source>
        <dbReference type="ARBA" id="ARBA00038076"/>
    </source>
</evidence>
<evidence type="ECO:0000259" key="9">
    <source>
        <dbReference type="Pfam" id="PF12704"/>
    </source>
</evidence>
<comment type="subcellular location">
    <subcellularLocation>
        <location evidence="1">Cell membrane</location>
        <topology evidence="1">Multi-pass membrane protein</topology>
    </subcellularLocation>
</comment>
<feature type="transmembrane region" description="Helical" evidence="7">
    <location>
        <begin position="811"/>
        <end position="830"/>
    </location>
</feature>
<gene>
    <name evidence="10" type="ORF">ACFQO6_18080</name>
</gene>
<feature type="transmembrane region" description="Helical" evidence="7">
    <location>
        <begin position="363"/>
        <end position="382"/>
    </location>
</feature>
<sequence length="845" mass="87222">MLSATIKGMLAHKLRLVLTATSIALGVAFLAGTLMLSHSMQTAFDNLFADASSGTDTVVRSEIDDAQPQAEANRATVPTSLLDEVRRVDGVAVAEGKVEGYALLTDSDGKPMQPSGAPALGTHLAESTQLRGVTELRAGRAPEAADEVAIDATSAAKGDLDIGSRVRVLFQGPARTFTVVGIVGYGDADDLGGSTIAYFEARTAQRLMGQEDGYDTIIAAAADGVSDDELADRVTAVLPGEVEAVTGAAIAEERAEAAKEGLGFLTYALMAFAGIALFVGSFIIWNTFSMQVAQRTRELALFRAIGATRQQVMRTILAEAVLLGVLASAIGIALGVAMARALSGLMGGLGFSLPGAPLEIRPITILAGLVVGTVITVVSATAPARRATKVLPVEALRDAAPVAPRFSVLRFAVGAVLTVGGASGLLLALFGPAHPAFIGIGVVGAVLGITTLAPLFMRSLAAAVGWPLRMRGVSGDLARQNAMRNPRRTASTAMALVIGLTMVAAVSVFAASLKASFTDVLENRTNADLYVMTPSSDTAGYSPEVVDIVRSVDGVDVVSPTSFGAGLFDGKKGQFTSIDPGTVESSLEMGMLEGEAAALTDSGVLVKEGLAEAHGWEVGDTISGAFPGDQAATLEVQGIYDGKGFVNTDYVISGSAHTAYFPDRLEGTSMVLVEDGARVSVVKELIADALANQPDATVMDQEEFQGAMGKLIDQLVSFVTVLLLLAVVIALLGIVNTLALSVFERTRELGLLRAVGMTRGQVRAMVRWESVIISVIGALLGAVLGIGLGLSLSRALADMGIDQIAVPVPQLLLYVVAAAVAGILAAVGPARRASKVDVLRAVVSE</sequence>
<feature type="domain" description="MacB-like periplasmic core" evidence="9">
    <location>
        <begin position="489"/>
        <end position="687"/>
    </location>
</feature>
<dbReference type="Proteomes" id="UP001596524">
    <property type="component" value="Unassembled WGS sequence"/>
</dbReference>
<keyword evidence="3 7" id="KW-0812">Transmembrane</keyword>
<dbReference type="Pfam" id="PF02687">
    <property type="entry name" value="FtsX"/>
    <property type="match status" value="2"/>
</dbReference>
<feature type="domain" description="ABC3 transporter permease C-terminal" evidence="8">
    <location>
        <begin position="721"/>
        <end position="836"/>
    </location>
</feature>
<dbReference type="InterPro" id="IPR003838">
    <property type="entry name" value="ABC3_permease_C"/>
</dbReference>
<comment type="similarity">
    <text evidence="6">Belongs to the ABC-4 integral membrane protein family.</text>
</comment>
<proteinExistence type="inferred from homology"/>
<dbReference type="EMBL" id="JBHTCH010000021">
    <property type="protein sequence ID" value="MFC7362188.1"/>
    <property type="molecule type" value="Genomic_DNA"/>
</dbReference>
<dbReference type="PANTHER" id="PTHR30572">
    <property type="entry name" value="MEMBRANE COMPONENT OF TRANSPORTER-RELATED"/>
    <property type="match status" value="1"/>
</dbReference>
<keyword evidence="2" id="KW-1003">Cell membrane</keyword>
<feature type="domain" description="ABC3 transporter permease C-terminal" evidence="8">
    <location>
        <begin position="271"/>
        <end position="390"/>
    </location>
</feature>
<evidence type="ECO:0000256" key="1">
    <source>
        <dbReference type="ARBA" id="ARBA00004651"/>
    </source>
</evidence>
<dbReference type="InterPro" id="IPR025857">
    <property type="entry name" value="MacB_PCD"/>
</dbReference>
<accession>A0ABW2N931</accession>
<dbReference type="PANTHER" id="PTHR30572:SF4">
    <property type="entry name" value="ABC TRANSPORTER PERMEASE YTRF"/>
    <property type="match status" value="1"/>
</dbReference>
<feature type="transmembrane region" description="Helical" evidence="7">
    <location>
        <begin position="264"/>
        <end position="288"/>
    </location>
</feature>
<reference evidence="11" key="1">
    <citation type="journal article" date="2019" name="Int. J. Syst. Evol. Microbiol.">
        <title>The Global Catalogue of Microorganisms (GCM) 10K type strain sequencing project: providing services to taxonomists for standard genome sequencing and annotation.</title>
        <authorList>
            <consortium name="The Broad Institute Genomics Platform"/>
            <consortium name="The Broad Institute Genome Sequencing Center for Infectious Disease"/>
            <person name="Wu L."/>
            <person name="Ma J."/>
        </authorList>
    </citation>
    <scope>NUCLEOTIDE SEQUENCE [LARGE SCALE GENOMIC DNA]</scope>
    <source>
        <strain evidence="11">FCH27</strain>
    </source>
</reference>
<dbReference type="RefSeq" id="WP_255892082.1">
    <property type="nucleotide sequence ID" value="NZ_JAFMZM010000005.1"/>
</dbReference>
<dbReference type="InterPro" id="IPR050250">
    <property type="entry name" value="Macrolide_Exporter_MacB"/>
</dbReference>
<feature type="transmembrane region" description="Helical" evidence="7">
    <location>
        <begin position="771"/>
        <end position="791"/>
    </location>
</feature>
<keyword evidence="5 7" id="KW-0472">Membrane</keyword>
<evidence type="ECO:0000313" key="11">
    <source>
        <dbReference type="Proteomes" id="UP001596524"/>
    </source>
</evidence>
<evidence type="ECO:0000256" key="4">
    <source>
        <dbReference type="ARBA" id="ARBA00022989"/>
    </source>
</evidence>